<keyword evidence="1" id="KW-0646">Protease inhibitor</keyword>
<name>A0A7S0CSI5_9EUKA</name>
<gene>
    <name evidence="5" type="ORF">LAMO00422_LOCUS2130</name>
</gene>
<accession>A0A7S0CSI5</accession>
<organism evidence="5">
    <name type="scientific">Amorphochlora amoebiformis</name>
    <dbReference type="NCBI Taxonomy" id="1561963"/>
    <lineage>
        <taxon>Eukaryota</taxon>
        <taxon>Sar</taxon>
        <taxon>Rhizaria</taxon>
        <taxon>Cercozoa</taxon>
        <taxon>Chlorarachniophyceae</taxon>
        <taxon>Amorphochlora</taxon>
    </lineage>
</organism>
<proteinExistence type="predicted"/>
<dbReference type="GO" id="GO:0004869">
    <property type="term" value="F:cysteine-type endopeptidase inhibitor activity"/>
    <property type="evidence" value="ECO:0007669"/>
    <property type="project" value="UniProtKB-KW"/>
</dbReference>
<keyword evidence="2" id="KW-0789">Thiol protease inhibitor</keyword>
<evidence type="ECO:0000256" key="2">
    <source>
        <dbReference type="ARBA" id="ARBA00022704"/>
    </source>
</evidence>
<dbReference type="InterPro" id="IPR018990">
    <property type="entry name" value="Prot_inh_I42_chagasin"/>
</dbReference>
<feature type="domain" description="Proteinase inhibitor I42 chagasin" evidence="4">
    <location>
        <begin position="36"/>
        <end position="118"/>
    </location>
</feature>
<dbReference type="InterPro" id="IPR036331">
    <property type="entry name" value="Chagasin-like_sf"/>
</dbReference>
<keyword evidence="3" id="KW-0732">Signal</keyword>
<reference evidence="5" key="1">
    <citation type="submission" date="2021-01" db="EMBL/GenBank/DDBJ databases">
        <authorList>
            <person name="Corre E."/>
            <person name="Pelletier E."/>
            <person name="Niang G."/>
            <person name="Scheremetjew M."/>
            <person name="Finn R."/>
            <person name="Kale V."/>
            <person name="Holt S."/>
            <person name="Cochrane G."/>
            <person name="Meng A."/>
            <person name="Brown T."/>
            <person name="Cohen L."/>
        </authorList>
    </citation>
    <scope>NUCLEOTIDE SEQUENCE</scope>
    <source>
        <strain evidence="5">CCMP2058</strain>
    </source>
</reference>
<dbReference type="Gene3D" id="2.60.40.2020">
    <property type="match status" value="1"/>
</dbReference>
<evidence type="ECO:0000313" key="5">
    <source>
        <dbReference type="EMBL" id="CAD8432440.1"/>
    </source>
</evidence>
<protein>
    <recommendedName>
        <fullName evidence="4">Proteinase inhibitor I42 chagasin domain-containing protein</fullName>
    </recommendedName>
</protein>
<sequence>MKTTLFLLIICFIALNAKISTFVASKNGFNVCKINHKNDVCIVRLKGNPTTGFTWLIRPKKDGVVQFGEPEFQRNSSPHGAVGVGGFFEYRISVVSEPVDTETILDFYYVQQWARDGLEDKEPEYKLGVVIEM</sequence>
<evidence type="ECO:0000256" key="1">
    <source>
        <dbReference type="ARBA" id="ARBA00022690"/>
    </source>
</evidence>
<feature type="chain" id="PRO_5030783922" description="Proteinase inhibitor I42 chagasin domain-containing protein" evidence="3">
    <location>
        <begin position="18"/>
        <end position="133"/>
    </location>
</feature>
<dbReference type="SUPFAM" id="SSF141066">
    <property type="entry name" value="ICP-like"/>
    <property type="match status" value="1"/>
</dbReference>
<evidence type="ECO:0000256" key="3">
    <source>
        <dbReference type="SAM" id="SignalP"/>
    </source>
</evidence>
<evidence type="ECO:0000259" key="4">
    <source>
        <dbReference type="Pfam" id="PF09394"/>
    </source>
</evidence>
<dbReference type="EMBL" id="HBEM01003036">
    <property type="protein sequence ID" value="CAD8432440.1"/>
    <property type="molecule type" value="Transcribed_RNA"/>
</dbReference>
<dbReference type="AlphaFoldDB" id="A0A7S0CSI5"/>
<dbReference type="Pfam" id="PF09394">
    <property type="entry name" value="Inhibitor_I42"/>
    <property type="match status" value="1"/>
</dbReference>
<feature type="signal peptide" evidence="3">
    <location>
        <begin position="1"/>
        <end position="17"/>
    </location>
</feature>